<keyword evidence="1" id="KW-0732">Signal</keyword>
<evidence type="ECO:0000313" key="4">
    <source>
        <dbReference type="Proteomes" id="UP000322214"/>
    </source>
</evidence>
<dbReference type="Pfam" id="PF07589">
    <property type="entry name" value="PEP-CTERM"/>
    <property type="match status" value="1"/>
</dbReference>
<dbReference type="AlphaFoldDB" id="A0A5B9PBA0"/>
<evidence type="ECO:0000256" key="1">
    <source>
        <dbReference type="SAM" id="SignalP"/>
    </source>
</evidence>
<feature type="chain" id="PRO_5022943222" evidence="1">
    <location>
        <begin position="24"/>
        <end position="233"/>
    </location>
</feature>
<dbReference type="NCBIfam" id="TIGR02595">
    <property type="entry name" value="PEP_CTERM"/>
    <property type="match status" value="1"/>
</dbReference>
<gene>
    <name evidence="3" type="ORF">MFFC18_35190</name>
</gene>
<dbReference type="InterPro" id="IPR013424">
    <property type="entry name" value="Ice-binding_C"/>
</dbReference>
<organism evidence="3 4">
    <name type="scientific">Mariniblastus fucicola</name>
    <dbReference type="NCBI Taxonomy" id="980251"/>
    <lineage>
        <taxon>Bacteria</taxon>
        <taxon>Pseudomonadati</taxon>
        <taxon>Planctomycetota</taxon>
        <taxon>Planctomycetia</taxon>
        <taxon>Pirellulales</taxon>
        <taxon>Pirellulaceae</taxon>
        <taxon>Mariniblastus</taxon>
    </lineage>
</organism>
<feature type="domain" description="Ice-binding protein C-terminal" evidence="2">
    <location>
        <begin position="208"/>
        <end position="230"/>
    </location>
</feature>
<sequence length="233" mass="24818" precursor="true">MLKKLSLSIALISTAIFTGSALGDVVYLVDYNTEISTDDYNPNYDQADNGSSAITYSDATGLDGSRAAQIDFDTSTGPQNVSYFTDLAASEMNAATSADASDYILSFDIRIEGFDTGQTQVYSPYELKLGDVSFQGNLNATASYQTVSANLGDLSMGGAGTFDLTDFDSGQQFKIGFSNFGTNLTEQFGSDADNRYFVDNVTLSQIDAVPEPTTLALIGLGVLAFAGTRKRKN</sequence>
<accession>A0A5B9PBA0</accession>
<feature type="signal peptide" evidence="1">
    <location>
        <begin position="1"/>
        <end position="23"/>
    </location>
</feature>
<evidence type="ECO:0000313" key="3">
    <source>
        <dbReference type="EMBL" id="QEG23618.1"/>
    </source>
</evidence>
<dbReference type="EMBL" id="CP042912">
    <property type="protein sequence ID" value="QEG23618.1"/>
    <property type="molecule type" value="Genomic_DNA"/>
</dbReference>
<name>A0A5B9PBA0_9BACT</name>
<protein>
    <submittedName>
        <fullName evidence="3">PEP-CTERM motif protein</fullName>
    </submittedName>
</protein>
<dbReference type="RefSeq" id="WP_075086261.1">
    <property type="nucleotide sequence ID" value="NZ_CP042912.1"/>
</dbReference>
<evidence type="ECO:0000259" key="2">
    <source>
        <dbReference type="Pfam" id="PF07589"/>
    </source>
</evidence>
<reference evidence="3 4" key="1">
    <citation type="submission" date="2019-08" db="EMBL/GenBank/DDBJ databases">
        <title>Deep-cultivation of Planctomycetes and their phenomic and genomic characterization uncovers novel biology.</title>
        <authorList>
            <person name="Wiegand S."/>
            <person name="Jogler M."/>
            <person name="Boedeker C."/>
            <person name="Pinto D."/>
            <person name="Vollmers J."/>
            <person name="Rivas-Marin E."/>
            <person name="Kohn T."/>
            <person name="Peeters S.H."/>
            <person name="Heuer A."/>
            <person name="Rast P."/>
            <person name="Oberbeckmann S."/>
            <person name="Bunk B."/>
            <person name="Jeske O."/>
            <person name="Meyerdierks A."/>
            <person name="Storesund J.E."/>
            <person name="Kallscheuer N."/>
            <person name="Luecker S."/>
            <person name="Lage O.M."/>
            <person name="Pohl T."/>
            <person name="Merkel B.J."/>
            <person name="Hornburger P."/>
            <person name="Mueller R.-W."/>
            <person name="Bruemmer F."/>
            <person name="Labrenz M."/>
            <person name="Spormann A.M."/>
            <person name="Op den Camp H."/>
            <person name="Overmann J."/>
            <person name="Amann R."/>
            <person name="Jetten M.S.M."/>
            <person name="Mascher T."/>
            <person name="Medema M.H."/>
            <person name="Devos D.P."/>
            <person name="Kaster A.-K."/>
            <person name="Ovreas L."/>
            <person name="Rohde M."/>
            <person name="Galperin M.Y."/>
            <person name="Jogler C."/>
        </authorList>
    </citation>
    <scope>NUCLEOTIDE SEQUENCE [LARGE SCALE GENOMIC DNA]</scope>
    <source>
        <strain evidence="3 4">FC18</strain>
    </source>
</reference>
<keyword evidence="4" id="KW-1185">Reference proteome</keyword>
<proteinExistence type="predicted"/>
<dbReference type="Proteomes" id="UP000322214">
    <property type="component" value="Chromosome"/>
</dbReference>
<dbReference type="KEGG" id="mff:MFFC18_35190"/>